<dbReference type="SUPFAM" id="SSF69360">
    <property type="entry name" value="Cell wall binding repeat"/>
    <property type="match status" value="1"/>
</dbReference>
<dbReference type="RefSeq" id="WP_289585740.1">
    <property type="nucleotide sequence ID" value="NZ_JAUDDW010000003.1"/>
</dbReference>
<name>A0ABT7UW33_9LACO</name>
<dbReference type="PANTHER" id="PTHR33308">
    <property type="entry name" value="PEPTIDOGLYCAN HYDROLASE FLGJ"/>
    <property type="match status" value="1"/>
</dbReference>
<gene>
    <name evidence="6" type="ORF">QUW44_01865</name>
</gene>
<sequence>METREHFKLYKHGKKWCVMAIAMVATAFGMVSVKNVDASVNTNEPTIAQTSNDDAAADASVAQNTVTLHSEAVNQSAAATQNSAASTTTSAATNDTQEQVSSSAASQPVASSASATQAQPSVATEEVRTVSSHAAAPATKNGWVNENNHWTYYNNGNVQSGRSYSYLPTINGQGHSWYLVDNGVVQSGVQKWAGTYYDFDNKTYQRVDNNYVQSQWGDWYLFGNDGRIQTKVQKWAGTYYYFDPVTYLRVNNDYRQSQWGDWYMFGSDGRIATKVYKWAGTYYYFDPVTYLRVDNDYRQSQWGDWYLFGNDGRILSGLQKWAGNYYYFNPSTYLKETNTNFTVDGLALHADASGIVTGQTRNSSFLLSIYQAAIDGWHQYGVLPSVTAAQAILESAWGESALATEGHNLFGIKGSYNGQSIVMRTAEYGGGGYYYINDAFRRYPSNYESVVDHGRFLASNSRYHNLLWQRSYAVVTNDLHADGYATDPAYASSLNNVIRTYGLDSWDRQAF</sequence>
<dbReference type="InterPro" id="IPR051056">
    <property type="entry name" value="Glycosyl_Hydrolase_73"/>
</dbReference>
<dbReference type="Gene3D" id="1.10.530.10">
    <property type="match status" value="1"/>
</dbReference>
<evidence type="ECO:0000313" key="7">
    <source>
        <dbReference type="Proteomes" id="UP001529343"/>
    </source>
</evidence>
<dbReference type="Proteomes" id="UP001529343">
    <property type="component" value="Unassembled WGS sequence"/>
</dbReference>
<evidence type="ECO:0000256" key="2">
    <source>
        <dbReference type="ARBA" id="ARBA00022729"/>
    </source>
</evidence>
<feature type="compositionally biased region" description="Low complexity" evidence="4">
    <location>
        <begin position="74"/>
        <end position="124"/>
    </location>
</feature>
<feature type="domain" description="Mannosyl-glycoprotein endo-beta-N-acetylglucosamidase-like" evidence="5">
    <location>
        <begin position="356"/>
        <end position="507"/>
    </location>
</feature>
<organism evidence="6 7">
    <name type="scientific">Limosilactobacillus pontis</name>
    <dbReference type="NCBI Taxonomy" id="35787"/>
    <lineage>
        <taxon>Bacteria</taxon>
        <taxon>Bacillati</taxon>
        <taxon>Bacillota</taxon>
        <taxon>Bacilli</taxon>
        <taxon>Lactobacillales</taxon>
        <taxon>Lactobacillaceae</taxon>
        <taxon>Limosilactobacillus</taxon>
    </lineage>
</organism>
<dbReference type="InterPro" id="IPR022263">
    <property type="entry name" value="KxYKxGKxW"/>
</dbReference>
<comment type="similarity">
    <text evidence="1">Belongs to the glycosyl hydrolase 73 family.</text>
</comment>
<dbReference type="Gene3D" id="4.10.80.30">
    <property type="entry name" value="DNA polymerase, domain 6"/>
    <property type="match status" value="1"/>
</dbReference>
<proteinExistence type="inferred from homology"/>
<dbReference type="EMBL" id="JAUDDW010000003">
    <property type="protein sequence ID" value="MDM8265918.1"/>
    <property type="molecule type" value="Genomic_DNA"/>
</dbReference>
<dbReference type="PANTHER" id="PTHR33308:SF10">
    <property type="entry name" value="EXO-GLUCOSAMINIDASE LYTG"/>
    <property type="match status" value="1"/>
</dbReference>
<protein>
    <submittedName>
        <fullName evidence="6">Glucosaminidase domain-containing protein</fullName>
    </submittedName>
</protein>
<dbReference type="Gene3D" id="2.10.270.10">
    <property type="entry name" value="Cholin Binding"/>
    <property type="match status" value="3"/>
</dbReference>
<keyword evidence="7" id="KW-1185">Reference proteome</keyword>
<dbReference type="SMART" id="SM00047">
    <property type="entry name" value="LYZ2"/>
    <property type="match status" value="1"/>
</dbReference>
<dbReference type="Pfam" id="PF01832">
    <property type="entry name" value="Glucosaminidase"/>
    <property type="match status" value="1"/>
</dbReference>
<dbReference type="NCBIfam" id="TIGR03715">
    <property type="entry name" value="KxYKxGKxW"/>
    <property type="match status" value="1"/>
</dbReference>
<accession>A0ABT7UW33</accession>
<keyword evidence="3" id="KW-0378">Hydrolase</keyword>
<reference evidence="7" key="1">
    <citation type="submission" date="2023-06" db="EMBL/GenBank/DDBJ databases">
        <title>Identification and characterization of horizontal gene transfer across gut microbiota members of farm animals based on homology search.</title>
        <authorList>
            <person name="Zeman M."/>
            <person name="Kubasova T."/>
            <person name="Jahodarova E."/>
            <person name="Nykrynova M."/>
            <person name="Rychlik I."/>
        </authorList>
    </citation>
    <scope>NUCLEOTIDE SEQUENCE [LARGE SCALE GENOMIC DNA]</scope>
    <source>
        <strain evidence="7">161_Gplus</strain>
    </source>
</reference>
<dbReference type="Pfam" id="PF19258">
    <property type="entry name" value="KxYKxGKxW_sig"/>
    <property type="match status" value="1"/>
</dbReference>
<keyword evidence="2" id="KW-0732">Signal</keyword>
<evidence type="ECO:0000256" key="3">
    <source>
        <dbReference type="ARBA" id="ARBA00022801"/>
    </source>
</evidence>
<evidence type="ECO:0000259" key="5">
    <source>
        <dbReference type="SMART" id="SM00047"/>
    </source>
</evidence>
<feature type="region of interest" description="Disordered" evidence="4">
    <location>
        <begin position="74"/>
        <end position="134"/>
    </location>
</feature>
<evidence type="ECO:0000256" key="1">
    <source>
        <dbReference type="ARBA" id="ARBA00010266"/>
    </source>
</evidence>
<evidence type="ECO:0000313" key="6">
    <source>
        <dbReference type="EMBL" id="MDM8265918.1"/>
    </source>
</evidence>
<comment type="caution">
    <text evidence="6">The sequence shown here is derived from an EMBL/GenBank/DDBJ whole genome shotgun (WGS) entry which is preliminary data.</text>
</comment>
<dbReference type="InterPro" id="IPR002901">
    <property type="entry name" value="MGlyc_endo_b_GlcNAc-like_dom"/>
</dbReference>
<evidence type="ECO:0000256" key="4">
    <source>
        <dbReference type="SAM" id="MobiDB-lite"/>
    </source>
</evidence>